<name>A0ABV7R190_9RHOB</name>
<accession>A0ABV7R190</accession>
<evidence type="ECO:0000313" key="2">
    <source>
        <dbReference type="EMBL" id="MFC3527062.1"/>
    </source>
</evidence>
<keyword evidence="1" id="KW-0732">Signal</keyword>
<feature type="signal peptide" evidence="1">
    <location>
        <begin position="1"/>
        <end position="30"/>
    </location>
</feature>
<organism evidence="2 3">
    <name type="scientific">Paracoccus mangrovi</name>
    <dbReference type="NCBI Taxonomy" id="1715645"/>
    <lineage>
        <taxon>Bacteria</taxon>
        <taxon>Pseudomonadati</taxon>
        <taxon>Pseudomonadota</taxon>
        <taxon>Alphaproteobacteria</taxon>
        <taxon>Rhodobacterales</taxon>
        <taxon>Paracoccaceae</taxon>
        <taxon>Paracoccus</taxon>
    </lineage>
</organism>
<gene>
    <name evidence="2" type="ORF">ACFOMH_02675</name>
</gene>
<keyword evidence="3" id="KW-1185">Reference proteome</keyword>
<dbReference type="Proteomes" id="UP001595721">
    <property type="component" value="Unassembled WGS sequence"/>
</dbReference>
<feature type="chain" id="PRO_5046949162" evidence="1">
    <location>
        <begin position="31"/>
        <end position="146"/>
    </location>
</feature>
<protein>
    <submittedName>
        <fullName evidence="2">Uncharacterized protein</fullName>
    </submittedName>
</protein>
<dbReference type="RefSeq" id="WP_377742451.1">
    <property type="nucleotide sequence ID" value="NZ_JBHRXJ010000002.1"/>
</dbReference>
<proteinExistence type="predicted"/>
<evidence type="ECO:0000313" key="3">
    <source>
        <dbReference type="Proteomes" id="UP001595721"/>
    </source>
</evidence>
<dbReference type="EMBL" id="JBHRXJ010000002">
    <property type="protein sequence ID" value="MFC3527062.1"/>
    <property type="molecule type" value="Genomic_DNA"/>
</dbReference>
<comment type="caution">
    <text evidence="2">The sequence shown here is derived from an EMBL/GenBank/DDBJ whole genome shotgun (WGS) entry which is preliminary data.</text>
</comment>
<sequence length="146" mass="16034">MTSLTATGAIRLRRPVALLAALIVSSFGLAACAPATAVGPRTSANPNVFHARLAQENLTGVYDPRAYDSEDVQKGLAQICGNRKITDYSEQPSGEMRAFFGHCWGGTDIRMGIVTFTRMGDRLRIEIPGYIHRDSRGESRHWSIRL</sequence>
<evidence type="ECO:0000256" key="1">
    <source>
        <dbReference type="SAM" id="SignalP"/>
    </source>
</evidence>
<reference evidence="3" key="1">
    <citation type="journal article" date="2019" name="Int. J. Syst. Evol. Microbiol.">
        <title>The Global Catalogue of Microorganisms (GCM) 10K type strain sequencing project: providing services to taxonomists for standard genome sequencing and annotation.</title>
        <authorList>
            <consortium name="The Broad Institute Genomics Platform"/>
            <consortium name="The Broad Institute Genome Sequencing Center for Infectious Disease"/>
            <person name="Wu L."/>
            <person name="Ma J."/>
        </authorList>
    </citation>
    <scope>NUCLEOTIDE SEQUENCE [LARGE SCALE GENOMIC DNA]</scope>
    <source>
        <strain evidence="3">KCTC 42899</strain>
    </source>
</reference>